<dbReference type="InterPro" id="IPR016166">
    <property type="entry name" value="FAD-bd_PCMH"/>
</dbReference>
<feature type="domain" description="FAD-binding PCMH-type" evidence="6">
    <location>
        <begin position="31"/>
        <end position="201"/>
    </location>
</feature>
<comment type="cofactor">
    <cofactor evidence="1">
        <name>FAD</name>
        <dbReference type="ChEBI" id="CHEBI:57692"/>
    </cofactor>
</comment>
<evidence type="ECO:0000256" key="1">
    <source>
        <dbReference type="ARBA" id="ARBA00001974"/>
    </source>
</evidence>
<gene>
    <name evidence="7" type="ORF">OJ962_24580</name>
</gene>
<protein>
    <submittedName>
        <fullName evidence="7">FAD-binding oxidoreductase</fullName>
    </submittedName>
</protein>
<keyword evidence="8" id="KW-1185">Reference proteome</keyword>
<evidence type="ECO:0000313" key="8">
    <source>
        <dbReference type="Proteomes" id="UP001147700"/>
    </source>
</evidence>
<reference evidence="7" key="1">
    <citation type="submission" date="2022-10" db="EMBL/GenBank/DDBJ databases">
        <title>The WGS of Solirubrobacter sp. CPCC 204708.</title>
        <authorList>
            <person name="Jiang Z."/>
        </authorList>
    </citation>
    <scope>NUCLEOTIDE SEQUENCE</scope>
    <source>
        <strain evidence="7">CPCC 204708</strain>
    </source>
</reference>
<dbReference type="PROSITE" id="PS00862">
    <property type="entry name" value="OX2_COVAL_FAD"/>
    <property type="match status" value="1"/>
</dbReference>
<evidence type="ECO:0000256" key="2">
    <source>
        <dbReference type="ARBA" id="ARBA00005466"/>
    </source>
</evidence>
<dbReference type="Gene3D" id="3.30.465.10">
    <property type="match status" value="1"/>
</dbReference>
<dbReference type="PANTHER" id="PTHR42973:SF39">
    <property type="entry name" value="FAD-BINDING PCMH-TYPE DOMAIN-CONTAINING PROTEIN"/>
    <property type="match status" value="1"/>
</dbReference>
<evidence type="ECO:0000313" key="7">
    <source>
        <dbReference type="EMBL" id="MDA0140697.1"/>
    </source>
</evidence>
<keyword evidence="4" id="KW-0274">FAD</keyword>
<dbReference type="InterPro" id="IPR036318">
    <property type="entry name" value="FAD-bd_PCMH-like_sf"/>
</dbReference>
<dbReference type="InterPro" id="IPR006094">
    <property type="entry name" value="Oxid_FAD_bind_N"/>
</dbReference>
<evidence type="ECO:0000256" key="3">
    <source>
        <dbReference type="ARBA" id="ARBA00022630"/>
    </source>
</evidence>
<evidence type="ECO:0000256" key="4">
    <source>
        <dbReference type="ARBA" id="ARBA00022827"/>
    </source>
</evidence>
<dbReference type="Gene3D" id="3.30.43.10">
    <property type="entry name" value="Uridine Diphospho-n-acetylenolpyruvylglucosamine Reductase, domain 2"/>
    <property type="match status" value="1"/>
</dbReference>
<organism evidence="7 8">
    <name type="scientific">Solirubrobacter deserti</name>
    <dbReference type="NCBI Taxonomy" id="2282478"/>
    <lineage>
        <taxon>Bacteria</taxon>
        <taxon>Bacillati</taxon>
        <taxon>Actinomycetota</taxon>
        <taxon>Thermoleophilia</taxon>
        <taxon>Solirubrobacterales</taxon>
        <taxon>Solirubrobacteraceae</taxon>
        <taxon>Solirubrobacter</taxon>
    </lineage>
</organism>
<dbReference type="PANTHER" id="PTHR42973">
    <property type="entry name" value="BINDING OXIDOREDUCTASE, PUTATIVE (AFU_ORTHOLOGUE AFUA_1G17690)-RELATED"/>
    <property type="match status" value="1"/>
</dbReference>
<dbReference type="RefSeq" id="WP_202958284.1">
    <property type="nucleotide sequence ID" value="NZ_JAPCID010000043.1"/>
</dbReference>
<dbReference type="InterPro" id="IPR050416">
    <property type="entry name" value="FAD-linked_Oxidoreductase"/>
</dbReference>
<proteinExistence type="inferred from homology"/>
<dbReference type="InterPro" id="IPR016167">
    <property type="entry name" value="FAD-bd_PCMH_sub1"/>
</dbReference>
<dbReference type="Pfam" id="PF01565">
    <property type="entry name" value="FAD_binding_4"/>
    <property type="match status" value="1"/>
</dbReference>
<name>A0ABT4RQ55_9ACTN</name>
<dbReference type="Proteomes" id="UP001147700">
    <property type="component" value="Unassembled WGS sequence"/>
</dbReference>
<keyword evidence="5" id="KW-0560">Oxidoreductase</keyword>
<evidence type="ECO:0000259" key="6">
    <source>
        <dbReference type="PROSITE" id="PS51387"/>
    </source>
</evidence>
<comment type="similarity">
    <text evidence="2">Belongs to the oxygen-dependent FAD-linked oxidoreductase family.</text>
</comment>
<comment type="caution">
    <text evidence="7">The sequence shown here is derived from an EMBL/GenBank/DDBJ whole genome shotgun (WGS) entry which is preliminary data.</text>
</comment>
<dbReference type="PROSITE" id="PS51387">
    <property type="entry name" value="FAD_PCMH"/>
    <property type="match status" value="1"/>
</dbReference>
<dbReference type="InterPro" id="IPR006093">
    <property type="entry name" value="Oxy_OxRdtase_FAD_BS"/>
</dbReference>
<keyword evidence="3" id="KW-0285">Flavoprotein</keyword>
<dbReference type="EMBL" id="JAPCID010000043">
    <property type="protein sequence ID" value="MDA0140697.1"/>
    <property type="molecule type" value="Genomic_DNA"/>
</dbReference>
<dbReference type="SUPFAM" id="SSF56176">
    <property type="entry name" value="FAD-binding/transporter-associated domain-like"/>
    <property type="match status" value="1"/>
</dbReference>
<dbReference type="Gene3D" id="3.40.462.20">
    <property type="match status" value="1"/>
</dbReference>
<evidence type="ECO:0000256" key="5">
    <source>
        <dbReference type="ARBA" id="ARBA00023002"/>
    </source>
</evidence>
<accession>A0ABT4RQ55</accession>
<dbReference type="InterPro" id="IPR016169">
    <property type="entry name" value="FAD-bd_PCMH_sub2"/>
</dbReference>
<sequence length="447" mass="47074">MRHAIHGFTGELVLPGNPAYEVARRTQDDTVDRRPAVIARCRDSGDVAAALRHARETGLAVRVRGGGHGPDRFAIDDDAMVIDLASMRAVHVDSTGPRVRVEGGATWRDVDRATQAHGRAVTGARIPSVGVAGFTLGSGSGWLERKLGLAADRLRRARVVTADAQLVTASAEEHPDLFWALRGGGPSFGIVTELEFALHPIDEVAAGLLAWPLDHAAAVTSAYAELMADAPDDLGGGLALLNGAPFVPAPLRSTPLIAVLVVWTGAGDAPVSPLRALGPALDFVRPMPYAHLQAMFESPEPYTARLHGVGGFLTELSPQVVAVLADHQRSKPAPEGSMLVQPLGGAVARGDARSSPLGGRDAPWAYQAGAAWFDPDADPAVADWAASLQAALAPYTIGEAWPNFIPERDATRLRAAYGADIWGRLQAIRACWDPDDVFSAGHAIALP</sequence>